<name>A0A0C9V5W1_SPHS4</name>
<accession>A0A0C9V5W1</accession>
<sequence>MELGNIWVELWGADRFYAAPAYVRDPHVRLGIKNVLLLDRIGEEYAQMDLEADNHHLELGQQLLTTCIALKTIRNSDNTSPEYWLIHRLHRTLEDLVDERDEIQFTGDSSRLWNLSISALIRYSKESRPIG</sequence>
<organism evidence="1 2">
    <name type="scientific">Sphaerobolus stellatus (strain SS14)</name>
    <dbReference type="NCBI Taxonomy" id="990650"/>
    <lineage>
        <taxon>Eukaryota</taxon>
        <taxon>Fungi</taxon>
        <taxon>Dikarya</taxon>
        <taxon>Basidiomycota</taxon>
        <taxon>Agaricomycotina</taxon>
        <taxon>Agaricomycetes</taxon>
        <taxon>Phallomycetidae</taxon>
        <taxon>Geastrales</taxon>
        <taxon>Sphaerobolaceae</taxon>
        <taxon>Sphaerobolus</taxon>
    </lineage>
</organism>
<protein>
    <submittedName>
        <fullName evidence="1">Uncharacterized protein</fullName>
    </submittedName>
</protein>
<reference evidence="1 2" key="1">
    <citation type="submission" date="2014-06" db="EMBL/GenBank/DDBJ databases">
        <title>Evolutionary Origins and Diversification of the Mycorrhizal Mutualists.</title>
        <authorList>
            <consortium name="DOE Joint Genome Institute"/>
            <consortium name="Mycorrhizal Genomics Consortium"/>
            <person name="Kohler A."/>
            <person name="Kuo A."/>
            <person name="Nagy L.G."/>
            <person name="Floudas D."/>
            <person name="Copeland A."/>
            <person name="Barry K.W."/>
            <person name="Cichocki N."/>
            <person name="Veneault-Fourrey C."/>
            <person name="LaButti K."/>
            <person name="Lindquist E.A."/>
            <person name="Lipzen A."/>
            <person name="Lundell T."/>
            <person name="Morin E."/>
            <person name="Murat C."/>
            <person name="Riley R."/>
            <person name="Ohm R."/>
            <person name="Sun H."/>
            <person name="Tunlid A."/>
            <person name="Henrissat B."/>
            <person name="Grigoriev I.V."/>
            <person name="Hibbett D.S."/>
            <person name="Martin F."/>
        </authorList>
    </citation>
    <scope>NUCLEOTIDE SEQUENCE [LARGE SCALE GENOMIC DNA]</scope>
    <source>
        <strain evidence="1 2">SS14</strain>
    </source>
</reference>
<dbReference type="HOGENOM" id="CLU_1932669_0_0_1"/>
<evidence type="ECO:0000313" key="1">
    <source>
        <dbReference type="EMBL" id="KIJ42324.1"/>
    </source>
</evidence>
<keyword evidence="2" id="KW-1185">Reference proteome</keyword>
<proteinExistence type="predicted"/>
<gene>
    <name evidence="1" type="ORF">M422DRAFT_254397</name>
</gene>
<dbReference type="AlphaFoldDB" id="A0A0C9V5W1"/>
<evidence type="ECO:0000313" key="2">
    <source>
        <dbReference type="Proteomes" id="UP000054279"/>
    </source>
</evidence>
<feature type="non-terminal residue" evidence="1">
    <location>
        <position position="1"/>
    </location>
</feature>
<dbReference type="Proteomes" id="UP000054279">
    <property type="component" value="Unassembled WGS sequence"/>
</dbReference>
<dbReference type="EMBL" id="KN837130">
    <property type="protein sequence ID" value="KIJ42324.1"/>
    <property type="molecule type" value="Genomic_DNA"/>
</dbReference>